<feature type="compositionally biased region" description="Basic and acidic residues" evidence="5">
    <location>
        <begin position="891"/>
        <end position="906"/>
    </location>
</feature>
<dbReference type="Gene3D" id="3.40.1090.10">
    <property type="entry name" value="Cytosolic phospholipase A2 catalytic domain"/>
    <property type="match status" value="1"/>
</dbReference>
<feature type="short sequence motif" description="GXGXXG" evidence="4">
    <location>
        <begin position="16"/>
        <end position="21"/>
    </location>
</feature>
<dbReference type="InterPro" id="IPR016035">
    <property type="entry name" value="Acyl_Trfase/lysoPLipase"/>
</dbReference>
<keyword evidence="3 4" id="KW-0443">Lipid metabolism</keyword>
<feature type="active site" description="Proton acceptor" evidence="4">
    <location>
        <position position="201"/>
    </location>
</feature>
<dbReference type="SMART" id="SM00028">
    <property type="entry name" value="TPR"/>
    <property type="match status" value="3"/>
</dbReference>
<protein>
    <recommendedName>
        <fullName evidence="6">PNPLA domain-containing protein</fullName>
    </recommendedName>
</protein>
<evidence type="ECO:0000256" key="3">
    <source>
        <dbReference type="ARBA" id="ARBA00023098"/>
    </source>
</evidence>
<organism evidence="7 8">
    <name type="scientific">Staphylotrichum longicolle</name>
    <dbReference type="NCBI Taxonomy" id="669026"/>
    <lineage>
        <taxon>Eukaryota</taxon>
        <taxon>Fungi</taxon>
        <taxon>Dikarya</taxon>
        <taxon>Ascomycota</taxon>
        <taxon>Pezizomycotina</taxon>
        <taxon>Sordariomycetes</taxon>
        <taxon>Sordariomycetidae</taxon>
        <taxon>Sordariales</taxon>
        <taxon>Chaetomiaceae</taxon>
        <taxon>Staphylotrichum</taxon>
    </lineage>
</organism>
<evidence type="ECO:0000313" key="7">
    <source>
        <dbReference type="EMBL" id="KAG7292501.1"/>
    </source>
</evidence>
<feature type="region of interest" description="Disordered" evidence="5">
    <location>
        <begin position="891"/>
        <end position="925"/>
    </location>
</feature>
<evidence type="ECO:0000313" key="8">
    <source>
        <dbReference type="Proteomes" id="UP001197093"/>
    </source>
</evidence>
<evidence type="ECO:0000256" key="5">
    <source>
        <dbReference type="SAM" id="MobiDB-lite"/>
    </source>
</evidence>
<comment type="caution">
    <text evidence="7">The sequence shown here is derived from an EMBL/GenBank/DDBJ whole genome shotgun (WGS) entry which is preliminary data.</text>
</comment>
<dbReference type="GO" id="GO:0019369">
    <property type="term" value="P:arachidonate metabolic process"/>
    <property type="evidence" value="ECO:0007669"/>
    <property type="project" value="TreeGrafter"/>
</dbReference>
<reference evidence="7" key="1">
    <citation type="submission" date="2023-02" db="EMBL/GenBank/DDBJ databases">
        <authorList>
            <person name="Palmer J.M."/>
        </authorList>
    </citation>
    <scope>NUCLEOTIDE SEQUENCE</scope>
    <source>
        <strain evidence="7">FW57</strain>
    </source>
</reference>
<dbReference type="SUPFAM" id="SSF52151">
    <property type="entry name" value="FabD/lysophospholipase-like"/>
    <property type="match status" value="1"/>
</dbReference>
<dbReference type="InterPro" id="IPR027417">
    <property type="entry name" value="P-loop_NTPase"/>
</dbReference>
<keyword evidence="2 4" id="KW-0442">Lipid degradation</keyword>
<dbReference type="InterPro" id="IPR002641">
    <property type="entry name" value="PNPLA_dom"/>
</dbReference>
<keyword evidence="1 4" id="KW-0378">Hydrolase</keyword>
<keyword evidence="8" id="KW-1185">Reference proteome</keyword>
<feature type="domain" description="PNPLA" evidence="6">
    <location>
        <begin position="12"/>
        <end position="214"/>
    </location>
</feature>
<feature type="active site" description="Nucleophile" evidence="4">
    <location>
        <position position="58"/>
    </location>
</feature>
<dbReference type="PANTHER" id="PTHR24185:SF1">
    <property type="entry name" value="CALCIUM-INDEPENDENT PHOSPHOLIPASE A2-GAMMA"/>
    <property type="match status" value="1"/>
</dbReference>
<evidence type="ECO:0000259" key="6">
    <source>
        <dbReference type="PROSITE" id="PS51635"/>
    </source>
</evidence>
<evidence type="ECO:0000256" key="4">
    <source>
        <dbReference type="PROSITE-ProRule" id="PRU01161"/>
    </source>
</evidence>
<dbReference type="PANTHER" id="PTHR24185">
    <property type="entry name" value="CALCIUM-INDEPENDENT PHOSPHOLIPASE A2-GAMMA"/>
    <property type="match status" value="1"/>
</dbReference>
<dbReference type="GO" id="GO:0043531">
    <property type="term" value="F:ADP binding"/>
    <property type="evidence" value="ECO:0007669"/>
    <property type="project" value="InterPro"/>
</dbReference>
<dbReference type="SUPFAM" id="SSF48452">
    <property type="entry name" value="TPR-like"/>
    <property type="match status" value="2"/>
</dbReference>
<gene>
    <name evidence="7" type="ORF">NEMBOFW57_002536</name>
</gene>
<dbReference type="CDD" id="cd07216">
    <property type="entry name" value="Pat17_PNPLA8_PNPLA9_like3"/>
    <property type="match status" value="1"/>
</dbReference>
<sequence>MASRNDEAVNLLSFDGGGVRGVASLLILHAIMVQIKDACRLETLPKPCDYFHMIAGTSTGGLIAIMLGRLRMSTEEALQEYDRCAKKIFSFRNKKWTTATEKYRATALKEVVQDLVRRRNMGEYLLDMSVTPESKGLCFVCTMPARKVERCNLLCSFEKPKPDYDVEVKIWEAARATTAASFYFKPMAIGVGKDVTEECIDAAIGCNNPIDRLLEEAADHIGAGRRLGCVVSIGTGTRLVKIDRASTGLKNILHMPKFMKELFGTLKNTATDAEEPHRRAQAKFAGYPNAYFRFNVPDVADEVGLNKYHKMDALKIATATYLSQPPAATQVLNVATVLSGNASDHGLTLGHASMDKDQMNLATKESRPLGTFNLSRFFVAREDILAKLNAFKYVFYVDATTDSTVDRSYANICQKHCPEYGQIGGVAQGDIGEMKELALRWMEKLSDEWLLIYDNHPDDERLNPVLPRRNTGNVIYTSRSQGFLAELPAEYVCEVEPLSEEDAVNLLLRIANREDLRTDEKEMKAMRESVIAVGCLPLAIESMGAYLRKGDCTALTYLQRYRDRKNRKELLSTPNADASLPARPGLYTALDLSYEAIESLARREGRGLLGSAARCALTALNLLCFYHNEDIPIKMIARSAEERHLWGSHAIYPLSDLAGDESMDATCLLDCSYADGTWNNVPFDLGVQILQQFSLVKRSRKGGTISMHVMAQAWAQDRMDEDARTRQALVARIVLIESIKPGWNRLDQAWMQYLVPHFNACMAHKVGEAHEHPQYEALLDFKLGWYYYQRGDFSNAEKHLIRMLRAWDLNDGGHAPSAARGLTLLGNLYRDMGRIGDAEAAYWEALDRLYLRRDDMLKDFKAEKALKEKQQRRRTRQQKTLRLLIPGTLDDKKAGRKMTGDKDGKATKGKSQHRAPLDTPGIMASQGATTQPVAETMEEMLRVVKLDAANRESQKEGVLEWSHDVANVFAEAACLLFESGRGKSAKNCLRKAIEEAKYFEDRDDFQIWTWEDELIRHSGGADLSHWLQRYKAVNSLDSETQEMFNGHEYACVLPLGVAEAYLADGNYADAYAIYEAEFKRAAILFGPGDRKTLFIMRAMALCAARRGFFEEGETLARRAVETAKATYGQNHFQTASCLDVLTTTLAAQTLDLGPGSEFHETTREAYDSIRIAFGEEHPLAKKMKKQLETFGSGIWLMNDPDEELLQKTKDRNSAEGTSKSEEKSENSASVVYREAQREKFRAEDRLTAEEKRKRKRQQVTNAKSKPPMVAADEVQPPDHRATTTETSKIRNQRKGKRKATVVTLSPIFEAESSFVETTGPGLQITDKEEKQDAKGKGKAL</sequence>
<dbReference type="EMBL" id="JAHCVI010000001">
    <property type="protein sequence ID" value="KAG7292501.1"/>
    <property type="molecule type" value="Genomic_DNA"/>
</dbReference>
<dbReference type="Pfam" id="PF01734">
    <property type="entry name" value="Patatin"/>
    <property type="match status" value="1"/>
</dbReference>
<dbReference type="InterPro" id="IPR011990">
    <property type="entry name" value="TPR-like_helical_dom_sf"/>
</dbReference>
<feature type="region of interest" description="Disordered" evidence="5">
    <location>
        <begin position="1208"/>
        <end position="1300"/>
    </location>
</feature>
<feature type="region of interest" description="Disordered" evidence="5">
    <location>
        <begin position="1316"/>
        <end position="1340"/>
    </location>
</feature>
<evidence type="ECO:0000256" key="2">
    <source>
        <dbReference type="ARBA" id="ARBA00022963"/>
    </source>
</evidence>
<dbReference type="Gene3D" id="1.25.40.10">
    <property type="entry name" value="Tetratricopeptide repeat domain"/>
    <property type="match status" value="2"/>
</dbReference>
<evidence type="ECO:0000256" key="1">
    <source>
        <dbReference type="ARBA" id="ARBA00022801"/>
    </source>
</evidence>
<feature type="compositionally biased region" description="Basic and acidic residues" evidence="5">
    <location>
        <begin position="1325"/>
        <end position="1340"/>
    </location>
</feature>
<dbReference type="SUPFAM" id="SSF52540">
    <property type="entry name" value="P-loop containing nucleoside triphosphate hydrolases"/>
    <property type="match status" value="1"/>
</dbReference>
<comment type="caution">
    <text evidence="4">Lacks conserved residue(s) required for the propagation of feature annotation.</text>
</comment>
<dbReference type="Gene3D" id="3.40.50.300">
    <property type="entry name" value="P-loop containing nucleotide triphosphate hydrolases"/>
    <property type="match status" value="1"/>
</dbReference>
<dbReference type="GO" id="GO:0016042">
    <property type="term" value="P:lipid catabolic process"/>
    <property type="evidence" value="ECO:0007669"/>
    <property type="project" value="UniProtKB-UniRule"/>
</dbReference>
<feature type="compositionally biased region" description="Basic and acidic residues" evidence="5">
    <location>
        <begin position="1208"/>
        <end position="1225"/>
    </location>
</feature>
<feature type="compositionally biased region" description="Basic and acidic residues" evidence="5">
    <location>
        <begin position="1234"/>
        <end position="1251"/>
    </location>
</feature>
<feature type="short sequence motif" description="GXSXG" evidence="4">
    <location>
        <begin position="56"/>
        <end position="60"/>
    </location>
</feature>
<feature type="compositionally biased region" description="Basic residues" evidence="5">
    <location>
        <begin position="1290"/>
        <end position="1299"/>
    </location>
</feature>
<dbReference type="GO" id="GO:0046486">
    <property type="term" value="P:glycerolipid metabolic process"/>
    <property type="evidence" value="ECO:0007669"/>
    <property type="project" value="UniProtKB-ARBA"/>
</dbReference>
<dbReference type="GO" id="GO:0016020">
    <property type="term" value="C:membrane"/>
    <property type="evidence" value="ECO:0007669"/>
    <property type="project" value="TreeGrafter"/>
</dbReference>
<dbReference type="GO" id="GO:0047499">
    <property type="term" value="F:calcium-independent phospholipase A2 activity"/>
    <property type="evidence" value="ECO:0007669"/>
    <property type="project" value="TreeGrafter"/>
</dbReference>
<accession>A0AAD4I2K4</accession>
<dbReference type="InterPro" id="IPR019734">
    <property type="entry name" value="TPR_rpt"/>
</dbReference>
<proteinExistence type="predicted"/>
<dbReference type="PROSITE" id="PS51635">
    <property type="entry name" value="PNPLA"/>
    <property type="match status" value="1"/>
</dbReference>
<dbReference type="Proteomes" id="UP001197093">
    <property type="component" value="Unassembled WGS sequence"/>
</dbReference>
<name>A0AAD4I2K4_9PEZI</name>